<accession>A0A381WNG1</accession>
<feature type="non-terminal residue" evidence="1">
    <location>
        <position position="1"/>
    </location>
</feature>
<dbReference type="AlphaFoldDB" id="A0A381WNG1"/>
<reference evidence="1" key="1">
    <citation type="submission" date="2018-05" db="EMBL/GenBank/DDBJ databases">
        <authorList>
            <person name="Lanie J.A."/>
            <person name="Ng W.-L."/>
            <person name="Kazmierczak K.M."/>
            <person name="Andrzejewski T.M."/>
            <person name="Davidsen T.M."/>
            <person name="Wayne K.J."/>
            <person name="Tettelin H."/>
            <person name="Glass J.I."/>
            <person name="Rusch D."/>
            <person name="Podicherti R."/>
            <person name="Tsui H.-C.T."/>
            <person name="Winkler M.E."/>
        </authorList>
    </citation>
    <scope>NUCLEOTIDE SEQUENCE</scope>
</reference>
<evidence type="ECO:0008006" key="2">
    <source>
        <dbReference type="Google" id="ProtNLM"/>
    </source>
</evidence>
<dbReference type="InterPro" id="IPR008551">
    <property type="entry name" value="TANGO2"/>
</dbReference>
<feature type="non-terminal residue" evidence="1">
    <location>
        <position position="119"/>
    </location>
</feature>
<dbReference type="Pfam" id="PF05742">
    <property type="entry name" value="TANGO2"/>
    <property type="match status" value="1"/>
</dbReference>
<organism evidence="1">
    <name type="scientific">marine metagenome</name>
    <dbReference type="NCBI Taxonomy" id="408172"/>
    <lineage>
        <taxon>unclassified sequences</taxon>
        <taxon>metagenomes</taxon>
        <taxon>ecological metagenomes</taxon>
    </lineage>
</organism>
<dbReference type="EMBL" id="UINC01012360">
    <property type="protein sequence ID" value="SVA54015.1"/>
    <property type="molecule type" value="Genomic_DNA"/>
</dbReference>
<evidence type="ECO:0000313" key="1">
    <source>
        <dbReference type="EMBL" id="SVA54015.1"/>
    </source>
</evidence>
<gene>
    <name evidence="1" type="ORF">METZ01_LOCUS106869</name>
</gene>
<dbReference type="PANTHER" id="PTHR17985:SF8">
    <property type="entry name" value="TRANSPORT AND GOLGI ORGANIZATION PROTEIN 2 HOMOLOG"/>
    <property type="match status" value="1"/>
</dbReference>
<proteinExistence type="predicted"/>
<sequence>VNSPIKGLASRMCLVAFALGVSQDYPLILAANRDEMHERPSAPAEWWKDCPNILGGRDLLAGGTWLGVNRKGRLATVTNLRHEADNQSIISRGHLVSDYLATEGNAKNFREKIDKEKKI</sequence>
<name>A0A381WNG1_9ZZZZ</name>
<dbReference type="PANTHER" id="PTHR17985">
    <property type="entry name" value="SER/THR-RICH PROTEIN T10 IN DGCR REGION"/>
    <property type="match status" value="1"/>
</dbReference>
<protein>
    <recommendedName>
        <fullName evidence="2">NRDE family protein</fullName>
    </recommendedName>
</protein>